<gene>
    <name evidence="2" type="ORF">E2C01_009428</name>
</gene>
<evidence type="ECO:0000256" key="1">
    <source>
        <dbReference type="SAM" id="MobiDB-lite"/>
    </source>
</evidence>
<comment type="caution">
    <text evidence="2">The sequence shown here is derived from an EMBL/GenBank/DDBJ whole genome shotgun (WGS) entry which is preliminary data.</text>
</comment>
<dbReference type="EMBL" id="VSRR010000519">
    <property type="protein sequence ID" value="MPC16599.1"/>
    <property type="molecule type" value="Genomic_DNA"/>
</dbReference>
<accession>A0A5B7D4G2</accession>
<sequence length="76" mass="8207">MDLGEKGPPELGVNGLRGERAFTTLGRAISSNTDGATYRKKNEETAPRGQSHTKQPLNSTMPDDSPGRPRTTLWGP</sequence>
<evidence type="ECO:0000313" key="2">
    <source>
        <dbReference type="EMBL" id="MPC16599.1"/>
    </source>
</evidence>
<evidence type="ECO:0000313" key="3">
    <source>
        <dbReference type="Proteomes" id="UP000324222"/>
    </source>
</evidence>
<proteinExistence type="predicted"/>
<protein>
    <submittedName>
        <fullName evidence="2">Uncharacterized protein</fullName>
    </submittedName>
</protein>
<dbReference type="Proteomes" id="UP000324222">
    <property type="component" value="Unassembled WGS sequence"/>
</dbReference>
<reference evidence="2 3" key="1">
    <citation type="submission" date="2019-05" db="EMBL/GenBank/DDBJ databases">
        <title>Another draft genome of Portunus trituberculatus and its Hox gene families provides insights of decapod evolution.</title>
        <authorList>
            <person name="Jeong J.-H."/>
            <person name="Song I."/>
            <person name="Kim S."/>
            <person name="Choi T."/>
            <person name="Kim D."/>
            <person name="Ryu S."/>
            <person name="Kim W."/>
        </authorList>
    </citation>
    <scope>NUCLEOTIDE SEQUENCE [LARGE SCALE GENOMIC DNA]</scope>
    <source>
        <tissue evidence="2">Muscle</tissue>
    </source>
</reference>
<organism evidence="2 3">
    <name type="scientific">Portunus trituberculatus</name>
    <name type="common">Swimming crab</name>
    <name type="synonym">Neptunus trituberculatus</name>
    <dbReference type="NCBI Taxonomy" id="210409"/>
    <lineage>
        <taxon>Eukaryota</taxon>
        <taxon>Metazoa</taxon>
        <taxon>Ecdysozoa</taxon>
        <taxon>Arthropoda</taxon>
        <taxon>Crustacea</taxon>
        <taxon>Multicrustacea</taxon>
        <taxon>Malacostraca</taxon>
        <taxon>Eumalacostraca</taxon>
        <taxon>Eucarida</taxon>
        <taxon>Decapoda</taxon>
        <taxon>Pleocyemata</taxon>
        <taxon>Brachyura</taxon>
        <taxon>Eubrachyura</taxon>
        <taxon>Portunoidea</taxon>
        <taxon>Portunidae</taxon>
        <taxon>Portuninae</taxon>
        <taxon>Portunus</taxon>
    </lineage>
</organism>
<keyword evidence="3" id="KW-1185">Reference proteome</keyword>
<dbReference type="AlphaFoldDB" id="A0A5B7D4G2"/>
<name>A0A5B7D4G2_PORTR</name>
<feature type="compositionally biased region" description="Polar residues" evidence="1">
    <location>
        <begin position="48"/>
        <end position="62"/>
    </location>
</feature>
<feature type="region of interest" description="Disordered" evidence="1">
    <location>
        <begin position="24"/>
        <end position="76"/>
    </location>
</feature>